<sequence>MSNFDQRLQAGWRVWSEDDPSDCDTPTRSDPRWLRELDQIAGTGPKKTRSVPIKLLTRLLLSAHRCNSAWLDDFADDVVVIDADLHEVLLAFEKFQQESTGQDGPNLTPRVAA</sequence>
<keyword evidence="2" id="KW-1185">Reference proteome</keyword>
<gene>
    <name evidence="1" type="ORF">Mal15_38770</name>
</gene>
<name>A0A5B9MIM2_9BACT</name>
<evidence type="ECO:0000313" key="2">
    <source>
        <dbReference type="Proteomes" id="UP000321353"/>
    </source>
</evidence>
<evidence type="ECO:0000313" key="1">
    <source>
        <dbReference type="EMBL" id="QEF99810.1"/>
    </source>
</evidence>
<dbReference type="Proteomes" id="UP000321353">
    <property type="component" value="Chromosome"/>
</dbReference>
<dbReference type="AlphaFoldDB" id="A0A5B9MIM2"/>
<reference evidence="1 2" key="1">
    <citation type="submission" date="2019-02" db="EMBL/GenBank/DDBJ databases">
        <title>Planctomycetal bacteria perform biofilm scaping via a novel small molecule.</title>
        <authorList>
            <person name="Jeske O."/>
            <person name="Boedeker C."/>
            <person name="Wiegand S."/>
            <person name="Breitling P."/>
            <person name="Kallscheuer N."/>
            <person name="Jogler M."/>
            <person name="Rohde M."/>
            <person name="Petersen J."/>
            <person name="Medema M.H."/>
            <person name="Surup F."/>
            <person name="Jogler C."/>
        </authorList>
    </citation>
    <scope>NUCLEOTIDE SEQUENCE [LARGE SCALE GENOMIC DNA]</scope>
    <source>
        <strain evidence="1 2">Mal15</strain>
    </source>
</reference>
<protein>
    <submittedName>
        <fullName evidence="1">Uncharacterized protein</fullName>
    </submittedName>
</protein>
<organism evidence="1 2">
    <name type="scientific">Stieleria maiorica</name>
    <dbReference type="NCBI Taxonomy" id="2795974"/>
    <lineage>
        <taxon>Bacteria</taxon>
        <taxon>Pseudomonadati</taxon>
        <taxon>Planctomycetota</taxon>
        <taxon>Planctomycetia</taxon>
        <taxon>Pirellulales</taxon>
        <taxon>Pirellulaceae</taxon>
        <taxon>Stieleria</taxon>
    </lineage>
</organism>
<accession>A0A5B9MIM2</accession>
<dbReference type="KEGG" id="smam:Mal15_38770"/>
<dbReference type="EMBL" id="CP036264">
    <property type="protein sequence ID" value="QEF99810.1"/>
    <property type="molecule type" value="Genomic_DNA"/>
</dbReference>
<proteinExistence type="predicted"/>